<dbReference type="SUPFAM" id="SSF56112">
    <property type="entry name" value="Protein kinase-like (PK-like)"/>
    <property type="match status" value="1"/>
</dbReference>
<gene>
    <name evidence="6" type="ORF">ZIOFF_043486</name>
</gene>
<name>A0A8J5FVD7_ZINOF</name>
<dbReference type="InterPro" id="IPR011009">
    <property type="entry name" value="Kinase-like_dom_sf"/>
</dbReference>
<sequence>MEQRVFQYEMLVAATRNFNPKNKLGEGGFSRLQGIVAKIIDELIQKKMSWVLIRVLVDVQHKNMVNLYGYCTHGDDKVLVYEYVPNESLNKLLFSRKPHRH</sequence>
<protein>
    <recommendedName>
        <fullName evidence="5">Protein kinase domain-containing protein</fullName>
    </recommendedName>
</protein>
<evidence type="ECO:0000313" key="6">
    <source>
        <dbReference type="EMBL" id="KAG6495660.1"/>
    </source>
</evidence>
<dbReference type="InterPro" id="IPR000719">
    <property type="entry name" value="Prot_kinase_dom"/>
</dbReference>
<dbReference type="GO" id="GO:0005524">
    <property type="term" value="F:ATP binding"/>
    <property type="evidence" value="ECO:0007669"/>
    <property type="project" value="UniProtKB-KW"/>
</dbReference>
<dbReference type="AlphaFoldDB" id="A0A8J5FVD7"/>
<feature type="domain" description="Protein kinase" evidence="5">
    <location>
        <begin position="18"/>
        <end position="101"/>
    </location>
</feature>
<dbReference type="PANTHER" id="PTHR47973">
    <property type="entry name" value="CYSTEINE-RICH RECEPTOR-LIKE PROTEIN KINASE 3"/>
    <property type="match status" value="1"/>
</dbReference>
<keyword evidence="2" id="KW-0547">Nucleotide-binding</keyword>
<organism evidence="6 7">
    <name type="scientific">Zingiber officinale</name>
    <name type="common">Ginger</name>
    <name type="synonym">Amomum zingiber</name>
    <dbReference type="NCBI Taxonomy" id="94328"/>
    <lineage>
        <taxon>Eukaryota</taxon>
        <taxon>Viridiplantae</taxon>
        <taxon>Streptophyta</taxon>
        <taxon>Embryophyta</taxon>
        <taxon>Tracheophyta</taxon>
        <taxon>Spermatophyta</taxon>
        <taxon>Magnoliopsida</taxon>
        <taxon>Liliopsida</taxon>
        <taxon>Zingiberales</taxon>
        <taxon>Zingiberaceae</taxon>
        <taxon>Zingiber</taxon>
    </lineage>
</organism>
<evidence type="ECO:0000313" key="7">
    <source>
        <dbReference type="Proteomes" id="UP000734854"/>
    </source>
</evidence>
<keyword evidence="3" id="KW-0418">Kinase</keyword>
<accession>A0A8J5FVD7</accession>
<evidence type="ECO:0000256" key="2">
    <source>
        <dbReference type="ARBA" id="ARBA00022741"/>
    </source>
</evidence>
<dbReference type="InterPro" id="IPR001245">
    <property type="entry name" value="Ser-Thr/Tyr_kinase_cat_dom"/>
</dbReference>
<evidence type="ECO:0000256" key="4">
    <source>
        <dbReference type="ARBA" id="ARBA00022840"/>
    </source>
</evidence>
<keyword evidence="1" id="KW-0808">Transferase</keyword>
<proteinExistence type="predicted"/>
<dbReference type="PROSITE" id="PS50011">
    <property type="entry name" value="PROTEIN_KINASE_DOM"/>
    <property type="match status" value="1"/>
</dbReference>
<evidence type="ECO:0000256" key="1">
    <source>
        <dbReference type="ARBA" id="ARBA00022679"/>
    </source>
</evidence>
<evidence type="ECO:0000259" key="5">
    <source>
        <dbReference type="PROSITE" id="PS50011"/>
    </source>
</evidence>
<dbReference type="EMBL" id="JACMSC010000012">
    <property type="protein sequence ID" value="KAG6495660.1"/>
    <property type="molecule type" value="Genomic_DNA"/>
</dbReference>
<reference evidence="6 7" key="1">
    <citation type="submission" date="2020-08" db="EMBL/GenBank/DDBJ databases">
        <title>Plant Genome Project.</title>
        <authorList>
            <person name="Zhang R.-G."/>
        </authorList>
    </citation>
    <scope>NUCLEOTIDE SEQUENCE [LARGE SCALE GENOMIC DNA]</scope>
    <source>
        <tissue evidence="6">Rhizome</tissue>
    </source>
</reference>
<dbReference type="Pfam" id="PF07714">
    <property type="entry name" value="PK_Tyr_Ser-Thr"/>
    <property type="match status" value="1"/>
</dbReference>
<evidence type="ECO:0000256" key="3">
    <source>
        <dbReference type="ARBA" id="ARBA00022777"/>
    </source>
</evidence>
<keyword evidence="4" id="KW-0067">ATP-binding</keyword>
<keyword evidence="7" id="KW-1185">Reference proteome</keyword>
<dbReference type="Proteomes" id="UP000734854">
    <property type="component" value="Unassembled WGS sequence"/>
</dbReference>
<dbReference type="Gene3D" id="3.30.200.20">
    <property type="entry name" value="Phosphorylase Kinase, domain 1"/>
    <property type="match status" value="1"/>
</dbReference>
<dbReference type="GO" id="GO:0004672">
    <property type="term" value="F:protein kinase activity"/>
    <property type="evidence" value="ECO:0007669"/>
    <property type="project" value="InterPro"/>
</dbReference>
<dbReference type="InterPro" id="IPR052059">
    <property type="entry name" value="CR_Ser/Thr_kinase"/>
</dbReference>
<comment type="caution">
    <text evidence="6">The sequence shown here is derived from an EMBL/GenBank/DDBJ whole genome shotgun (WGS) entry which is preliminary data.</text>
</comment>